<dbReference type="EMBL" id="JABSTQ010003244">
    <property type="protein sequence ID" value="KAG0443550.1"/>
    <property type="molecule type" value="Genomic_DNA"/>
</dbReference>
<organism evidence="1 2">
    <name type="scientific">Ixodes persulcatus</name>
    <name type="common">Taiga tick</name>
    <dbReference type="NCBI Taxonomy" id="34615"/>
    <lineage>
        <taxon>Eukaryota</taxon>
        <taxon>Metazoa</taxon>
        <taxon>Ecdysozoa</taxon>
        <taxon>Arthropoda</taxon>
        <taxon>Chelicerata</taxon>
        <taxon>Arachnida</taxon>
        <taxon>Acari</taxon>
        <taxon>Parasitiformes</taxon>
        <taxon>Ixodida</taxon>
        <taxon>Ixodoidea</taxon>
        <taxon>Ixodidae</taxon>
        <taxon>Ixodinae</taxon>
        <taxon>Ixodes</taxon>
    </lineage>
</organism>
<dbReference type="Proteomes" id="UP000805193">
    <property type="component" value="Unassembled WGS sequence"/>
</dbReference>
<comment type="caution">
    <text evidence="1">The sequence shown here is derived from an EMBL/GenBank/DDBJ whole genome shotgun (WGS) entry which is preliminary data.</text>
</comment>
<keyword evidence="2" id="KW-1185">Reference proteome</keyword>
<proteinExistence type="predicted"/>
<accession>A0AC60QW11</accession>
<evidence type="ECO:0000313" key="2">
    <source>
        <dbReference type="Proteomes" id="UP000805193"/>
    </source>
</evidence>
<name>A0AC60QW11_IXOPE</name>
<evidence type="ECO:0000313" key="1">
    <source>
        <dbReference type="EMBL" id="KAG0443550.1"/>
    </source>
</evidence>
<gene>
    <name evidence="1" type="ORF">HPB47_014790</name>
</gene>
<protein>
    <submittedName>
        <fullName evidence="1">Uncharacterized protein</fullName>
    </submittedName>
</protein>
<reference evidence="1 2" key="1">
    <citation type="journal article" date="2020" name="Cell">
        <title>Large-Scale Comparative Analyses of Tick Genomes Elucidate Their Genetic Diversity and Vector Capacities.</title>
        <authorList>
            <consortium name="Tick Genome and Microbiome Consortium (TIGMIC)"/>
            <person name="Jia N."/>
            <person name="Wang J."/>
            <person name="Shi W."/>
            <person name="Du L."/>
            <person name="Sun Y."/>
            <person name="Zhan W."/>
            <person name="Jiang J.F."/>
            <person name="Wang Q."/>
            <person name="Zhang B."/>
            <person name="Ji P."/>
            <person name="Bell-Sakyi L."/>
            <person name="Cui X.M."/>
            <person name="Yuan T.T."/>
            <person name="Jiang B.G."/>
            <person name="Yang W.F."/>
            <person name="Lam T.T."/>
            <person name="Chang Q.C."/>
            <person name="Ding S.J."/>
            <person name="Wang X.J."/>
            <person name="Zhu J.G."/>
            <person name="Ruan X.D."/>
            <person name="Zhao L."/>
            <person name="Wei J.T."/>
            <person name="Ye R.Z."/>
            <person name="Que T.C."/>
            <person name="Du C.H."/>
            <person name="Zhou Y.H."/>
            <person name="Cheng J.X."/>
            <person name="Dai P.F."/>
            <person name="Guo W.B."/>
            <person name="Han X.H."/>
            <person name="Huang E.J."/>
            <person name="Li L.F."/>
            <person name="Wei W."/>
            <person name="Gao Y.C."/>
            <person name="Liu J.Z."/>
            <person name="Shao H.Z."/>
            <person name="Wang X."/>
            <person name="Wang C.C."/>
            <person name="Yang T.C."/>
            <person name="Huo Q.B."/>
            <person name="Li W."/>
            <person name="Chen H.Y."/>
            <person name="Chen S.E."/>
            <person name="Zhou L.G."/>
            <person name="Ni X.B."/>
            <person name="Tian J.H."/>
            <person name="Sheng Y."/>
            <person name="Liu T."/>
            <person name="Pan Y.S."/>
            <person name="Xia L.Y."/>
            <person name="Li J."/>
            <person name="Zhao F."/>
            <person name="Cao W.C."/>
        </authorList>
    </citation>
    <scope>NUCLEOTIDE SEQUENCE [LARGE SCALE GENOMIC DNA]</scope>
    <source>
        <strain evidence="1">Iper-2018</strain>
    </source>
</reference>
<sequence length="810" mass="92489">MPCLGKTEEEHEFSPTRREDLETPNSELVWTQLKCRGGKLLLGSLYRPPSAGSGVFSELCAVFDRISTQGDRFMNIIPRPTNETEAKFLDWINYANLTQVVRFPTHIHGNDLEHTLDLVLCRNPAQLESVSDTPPLSNSDHVGISSMWHFGSSGKRFVARQALLFNTDGPATLEHSVASAPWFLCMDFLSDYNPWDLFYDMFWAACKDATYTKLTSKNKKCKPWITRPIRLLSSKTKRLFRKASRSQDANHWTEYKNLLRKLKKEIRVSYQRYLCDMASQAKTCPRRFWQFFGSLRRNSVATQLRIEGDLSDNAQNITDAFRDHFGNAVPDLSNSYPLPTVCTLTPNGSYHTESTNVFAPSSVSADDVESAISRLKCGVSSGPDGISPALLKACASALSPALADLFNHSFSKALIPEVWKLAHVIPVHKGSGKPLNALESYRPISLTCILCKIFESLICSKISDHLETNNLICNTQYGFRKGRSCETLLSVLHHDLSSSLDSSKEADVLSLDFSRAFDSVTHDLLIAKLPGFGIYGTTLKWIANFLTGRRQRVRYQGAVGQWHNNDLHRISRWSERNGLLLNPSKTVYLRISRKRKPEDVTYIAHNTRLQEVTETKLLGVYFDRSLSFRPHIDHVCKKANRLRGFITRTSRDMPHHAFYTLYTALVLPVLEYCATIWSPHQVDLQKRLESVQRKASRTALYLQERRTDKQPYDRRLQALRWPRLERRRNLARRVLLYKFLHGDYSIPDGYLRRSRRDPSKLDQRLARTTSASSTLFVQAPALWNSLPDNARRAPDVAVFKDLVRNRDLNV</sequence>